<dbReference type="Proteomes" id="UP001140091">
    <property type="component" value="Unassembled WGS sequence"/>
</dbReference>
<evidence type="ECO:0000313" key="3">
    <source>
        <dbReference type="Proteomes" id="UP001140091"/>
    </source>
</evidence>
<keyword evidence="3" id="KW-1185">Reference proteome</keyword>
<evidence type="ECO:0000313" key="2">
    <source>
        <dbReference type="EMBL" id="KAJ2923170.1"/>
    </source>
</evidence>
<dbReference type="OrthoDB" id="2596754at2759"/>
<organism evidence="2 3">
    <name type="scientific">Candolleomyces eurysporus</name>
    <dbReference type="NCBI Taxonomy" id="2828524"/>
    <lineage>
        <taxon>Eukaryota</taxon>
        <taxon>Fungi</taxon>
        <taxon>Dikarya</taxon>
        <taxon>Basidiomycota</taxon>
        <taxon>Agaricomycotina</taxon>
        <taxon>Agaricomycetes</taxon>
        <taxon>Agaricomycetidae</taxon>
        <taxon>Agaricales</taxon>
        <taxon>Agaricineae</taxon>
        <taxon>Psathyrellaceae</taxon>
        <taxon>Candolleomyces</taxon>
    </lineage>
</organism>
<feature type="compositionally biased region" description="Low complexity" evidence="1">
    <location>
        <begin position="203"/>
        <end position="218"/>
    </location>
</feature>
<evidence type="ECO:0000256" key="1">
    <source>
        <dbReference type="SAM" id="MobiDB-lite"/>
    </source>
</evidence>
<dbReference type="AlphaFoldDB" id="A0A9W8J286"/>
<feature type="compositionally biased region" description="Low complexity" evidence="1">
    <location>
        <begin position="152"/>
        <end position="164"/>
    </location>
</feature>
<sequence length="345" mass="37383">MLNDLLKALYIPIQILSPTDLTPSLLVAILESLLGQKLPIPSGSSSNGTNMLKVQKIKLFLGVLETDVLQEDVGLSKVDPRKLAAGEWAEAYFVAKVLCMVGLREGLLVSPSSREARQKGRVGDERDKEKEKDLPRMKRSTKPRSVSDCSVRRPSYRSPRFSSPELDTTSVFYAPTATNTRDTQATITSIFDDRDNGFANGLESTPTTPAFATETPPSDQSDSKEAAATPSSVALSILPAFQTPPPAPYSTLGGRGGKRSAPPAISIHEVATPSLLLSIEDMGASPPATVRPNQRYNKPQKPTFTFSPPGLFVCQPLSTSASFHIPSFLHFFDYFICDDEFGAGF</sequence>
<gene>
    <name evidence="2" type="ORF">H1R20_g13925</name>
</gene>
<reference evidence="2" key="1">
    <citation type="submission" date="2022-06" db="EMBL/GenBank/DDBJ databases">
        <title>Genome Sequence of Candolleomyces eurysporus.</title>
        <authorList>
            <person name="Buettner E."/>
        </authorList>
    </citation>
    <scope>NUCLEOTIDE SEQUENCE</scope>
    <source>
        <strain evidence="2">VTCC 930004</strain>
    </source>
</reference>
<feature type="region of interest" description="Disordered" evidence="1">
    <location>
        <begin position="113"/>
        <end position="164"/>
    </location>
</feature>
<comment type="caution">
    <text evidence="2">The sequence shown here is derived from an EMBL/GenBank/DDBJ whole genome shotgun (WGS) entry which is preliminary data.</text>
</comment>
<feature type="compositionally biased region" description="Basic and acidic residues" evidence="1">
    <location>
        <begin position="114"/>
        <end position="136"/>
    </location>
</feature>
<dbReference type="EMBL" id="JANBPK010001399">
    <property type="protein sequence ID" value="KAJ2923170.1"/>
    <property type="molecule type" value="Genomic_DNA"/>
</dbReference>
<protein>
    <submittedName>
        <fullName evidence="2">Uncharacterized protein</fullName>
    </submittedName>
</protein>
<feature type="region of interest" description="Disordered" evidence="1">
    <location>
        <begin position="197"/>
        <end position="229"/>
    </location>
</feature>
<feature type="non-terminal residue" evidence="2">
    <location>
        <position position="345"/>
    </location>
</feature>
<name>A0A9W8J286_9AGAR</name>
<accession>A0A9W8J286</accession>
<proteinExistence type="predicted"/>